<protein>
    <submittedName>
        <fullName evidence="4">Uncharacterized protein</fullName>
    </submittedName>
</protein>
<dbReference type="Proteomes" id="UP000839834">
    <property type="component" value="Unassembled WGS sequence"/>
</dbReference>
<evidence type="ECO:0000313" key="2">
    <source>
        <dbReference type="EMBL" id="MIK95275.1"/>
    </source>
</evidence>
<evidence type="ECO:0000313" key="4">
    <source>
        <dbReference type="EMBL" id="OHJ47018.1"/>
    </source>
</evidence>
<dbReference type="Proteomes" id="UP000839530">
    <property type="component" value="Unassembled WGS sequence"/>
</dbReference>
<dbReference type="EMBL" id="MLTE01000021">
    <property type="protein sequence ID" value="OHJ47018.1"/>
    <property type="molecule type" value="Genomic_DNA"/>
</dbReference>
<dbReference type="EMBL" id="AAACVH010000137">
    <property type="protein sequence ID" value="EAA8668820.1"/>
    <property type="molecule type" value="Genomic_DNA"/>
</dbReference>
<gene>
    <name evidence="3" type="ORF">A7E06_26150</name>
    <name evidence="4" type="ORF">A7S51_22855</name>
    <name evidence="2" type="ORF">KO51_28480</name>
    <name evidence="1" type="ORF">NL99_28940</name>
</gene>
<dbReference type="Proteomes" id="UP000885283">
    <property type="component" value="Unassembled WGS sequence"/>
</dbReference>
<dbReference type="AlphaFoldDB" id="A0A3F3ISK4"/>
<dbReference type="Proteomes" id="UP000866740">
    <property type="component" value="Unassembled WGS sequence"/>
</dbReference>
<reference evidence="1" key="2">
    <citation type="submission" date="2018-08" db="EMBL/GenBank/DDBJ databases">
        <authorList>
            <consortium name="GenomeTrakr network: Whole genome sequencing for foodborne pathogen traceback"/>
        </authorList>
    </citation>
    <scope>NUCLEOTIDE SEQUENCE [LARGE SCALE GENOMIC DNA]</scope>
    <source>
        <strain evidence="3">CFSAN048114</strain>
        <strain evidence="2">FLUFL-1338</strain>
        <strain evidence="1">FLUFL-367</strain>
    </source>
</reference>
<evidence type="ECO:0000313" key="3">
    <source>
        <dbReference type="EMBL" id="MIV46876.1"/>
    </source>
</evidence>
<proteinExistence type="predicted"/>
<organism evidence="4">
    <name type="scientific">Salmonella enterica</name>
    <name type="common">Salmonella choleraesuis</name>
    <dbReference type="NCBI Taxonomy" id="28901"/>
    <lineage>
        <taxon>Bacteria</taxon>
        <taxon>Pseudomonadati</taxon>
        <taxon>Pseudomonadota</taxon>
        <taxon>Gammaproteobacteria</taxon>
        <taxon>Enterobacterales</taxon>
        <taxon>Enterobacteriaceae</taxon>
        <taxon>Salmonella</taxon>
    </lineage>
</organism>
<dbReference type="EMBL" id="RSMR01000092">
    <property type="protein sequence ID" value="MIK95275.1"/>
    <property type="molecule type" value="Genomic_DNA"/>
</dbReference>
<dbReference type="EMBL" id="RSUV01000031">
    <property type="protein sequence ID" value="MIV46876.1"/>
    <property type="molecule type" value="Genomic_DNA"/>
</dbReference>
<reference evidence="4" key="1">
    <citation type="submission" date="2016-09" db="EMBL/GenBank/DDBJ databases">
        <title>Whole genome sequencing of Salmonella enterica.</title>
        <authorList>
            <person name="Bell R."/>
        </authorList>
    </citation>
    <scope>NUCLEOTIDE SEQUENCE [LARGE SCALE GENOMIC DNA]</scope>
    <source>
        <strain evidence="4">CFSAN044929</strain>
    </source>
</reference>
<comment type="caution">
    <text evidence="4">The sequence shown here is derived from an EMBL/GenBank/DDBJ whole genome shotgun (WGS) entry which is preliminary data.</text>
</comment>
<evidence type="ECO:0000313" key="1">
    <source>
        <dbReference type="EMBL" id="EAA8668820.1"/>
    </source>
</evidence>
<accession>A0A3F3ISK4</accession>
<sequence>MVKKRTVYMPDSEITDMIAYYSRLMTGRVLNPIYLNYSPDDFNGELRLLILSVNDGLIKGRMISAMLDKTEYIIADKTINYLEKQKNKLKGLCNYLKQCRSTQHKKEIKSTTLILIDEAVHICDEGNEQMEKLVHQARKTRCLLWLHP</sequence>
<name>A0A3F3ISK4_SALER</name>